<dbReference type="OrthoDB" id="2158884at2759"/>
<evidence type="ECO:0000313" key="16">
    <source>
        <dbReference type="Proteomes" id="UP000541444"/>
    </source>
</evidence>
<keyword evidence="9" id="KW-0067">ATP-binding</keyword>
<dbReference type="InterPro" id="IPR008271">
    <property type="entry name" value="Ser/Thr_kinase_AS"/>
</dbReference>
<keyword evidence="6" id="KW-0479">Metal-binding</keyword>
<evidence type="ECO:0000256" key="3">
    <source>
        <dbReference type="ARBA" id="ARBA00012513"/>
    </source>
</evidence>
<dbReference type="InterPro" id="IPR011009">
    <property type="entry name" value="Kinase-like_dom_sf"/>
</dbReference>
<dbReference type="AlphaFoldDB" id="A0A7J7LRC1"/>
<dbReference type="EMBL" id="JACGCM010002082">
    <property type="protein sequence ID" value="KAF6145195.1"/>
    <property type="molecule type" value="Genomic_DNA"/>
</dbReference>
<dbReference type="InterPro" id="IPR050117">
    <property type="entry name" value="MAPK"/>
</dbReference>
<comment type="subcellular location">
    <subcellularLocation>
        <location evidence="2">Cell projection</location>
        <location evidence="2">Cilium</location>
    </subcellularLocation>
</comment>
<comment type="cofactor">
    <cofactor evidence="1">
        <name>Mg(2+)</name>
        <dbReference type="ChEBI" id="CHEBI:18420"/>
    </cofactor>
</comment>
<evidence type="ECO:0000259" key="14">
    <source>
        <dbReference type="PROSITE" id="PS50011"/>
    </source>
</evidence>
<evidence type="ECO:0000313" key="15">
    <source>
        <dbReference type="EMBL" id="KAF6145195.1"/>
    </source>
</evidence>
<reference evidence="15 16" key="1">
    <citation type="journal article" date="2020" name="IScience">
        <title>Genome Sequencing of the Endangered Kingdonia uniflora (Circaeasteraceae, Ranunculales) Reveals Potential Mechanisms of Evolutionary Specialization.</title>
        <authorList>
            <person name="Sun Y."/>
            <person name="Deng T."/>
            <person name="Zhang A."/>
            <person name="Moore M.J."/>
            <person name="Landis J.B."/>
            <person name="Lin N."/>
            <person name="Zhang H."/>
            <person name="Zhang X."/>
            <person name="Huang J."/>
            <person name="Zhang X."/>
            <person name="Sun H."/>
            <person name="Wang H."/>
        </authorList>
    </citation>
    <scope>NUCLEOTIDE SEQUENCE [LARGE SCALE GENOMIC DNA]</scope>
    <source>
        <strain evidence="15">TB1705</strain>
        <tissue evidence="15">Leaf</tissue>
    </source>
</reference>
<evidence type="ECO:0000256" key="6">
    <source>
        <dbReference type="ARBA" id="ARBA00022723"/>
    </source>
</evidence>
<keyword evidence="4" id="KW-0723">Serine/threonine-protein kinase</keyword>
<accession>A0A7J7LRC1</accession>
<dbReference type="GO" id="GO:0005524">
    <property type="term" value="F:ATP binding"/>
    <property type="evidence" value="ECO:0007669"/>
    <property type="project" value="UniProtKB-KW"/>
</dbReference>
<keyword evidence="5" id="KW-0808">Transferase</keyword>
<evidence type="ECO:0000256" key="5">
    <source>
        <dbReference type="ARBA" id="ARBA00022679"/>
    </source>
</evidence>
<evidence type="ECO:0000256" key="13">
    <source>
        <dbReference type="ARBA" id="ARBA00048679"/>
    </source>
</evidence>
<dbReference type="Gene3D" id="3.30.200.20">
    <property type="entry name" value="Phosphorylase Kinase, domain 1"/>
    <property type="match status" value="1"/>
</dbReference>
<sequence>MRTRQSSRLMLIDEETEVNETSISGRGSRDESSDIEVLTITADVPLAVVVPEGGASCSKCRKMTNPMSLIVALDALTDYNFNALIKRPIGSSSQDDLVELNVEVVPSRLMRSATQGDTNFPGVSMARDWVDRMGRYNTIKEVGNGTFESVWRAINKLTGEIVTIKKMKRKYYSWDECINLQEVKSLRKMNHPNIVKLKEVIREYDILYFVFEYMECNLYQLIKDRGKLFSETEVRNWCFQVFHALSYMHQNGYFHRDLKPENLLVTKEYKNC</sequence>
<dbReference type="PANTHER" id="PTHR24055">
    <property type="entry name" value="MITOGEN-ACTIVATED PROTEIN KINASE"/>
    <property type="match status" value="1"/>
</dbReference>
<protein>
    <recommendedName>
        <fullName evidence="3">non-specific serine/threonine protein kinase</fullName>
        <ecNumber evidence="3">2.7.11.1</ecNumber>
    </recommendedName>
</protein>
<dbReference type="Proteomes" id="UP000541444">
    <property type="component" value="Unassembled WGS sequence"/>
</dbReference>
<dbReference type="Gene3D" id="1.10.510.10">
    <property type="entry name" value="Transferase(Phosphotransferase) domain 1"/>
    <property type="match status" value="1"/>
</dbReference>
<keyword evidence="10" id="KW-0460">Magnesium</keyword>
<evidence type="ECO:0000256" key="8">
    <source>
        <dbReference type="ARBA" id="ARBA00022777"/>
    </source>
</evidence>
<dbReference type="Pfam" id="PF00069">
    <property type="entry name" value="Pkinase"/>
    <property type="match status" value="1"/>
</dbReference>
<evidence type="ECO:0000256" key="11">
    <source>
        <dbReference type="ARBA" id="ARBA00023273"/>
    </source>
</evidence>
<name>A0A7J7LRC1_9MAGN</name>
<dbReference type="FunFam" id="3.30.200.20:FF:000071">
    <property type="entry name" value="serine/threonine-protein kinase MAK isoform X1"/>
    <property type="match status" value="1"/>
</dbReference>
<keyword evidence="11" id="KW-0966">Cell projection</keyword>
<evidence type="ECO:0000256" key="1">
    <source>
        <dbReference type="ARBA" id="ARBA00001946"/>
    </source>
</evidence>
<evidence type="ECO:0000256" key="10">
    <source>
        <dbReference type="ARBA" id="ARBA00022842"/>
    </source>
</evidence>
<proteinExistence type="predicted"/>
<evidence type="ECO:0000256" key="12">
    <source>
        <dbReference type="ARBA" id="ARBA00047899"/>
    </source>
</evidence>
<comment type="catalytic activity">
    <reaction evidence="12">
        <text>L-threonyl-[protein] + ATP = O-phospho-L-threonyl-[protein] + ADP + H(+)</text>
        <dbReference type="Rhea" id="RHEA:46608"/>
        <dbReference type="Rhea" id="RHEA-COMP:11060"/>
        <dbReference type="Rhea" id="RHEA-COMP:11605"/>
        <dbReference type="ChEBI" id="CHEBI:15378"/>
        <dbReference type="ChEBI" id="CHEBI:30013"/>
        <dbReference type="ChEBI" id="CHEBI:30616"/>
        <dbReference type="ChEBI" id="CHEBI:61977"/>
        <dbReference type="ChEBI" id="CHEBI:456216"/>
        <dbReference type="EC" id="2.7.11.1"/>
    </reaction>
</comment>
<gene>
    <name evidence="15" type="ORF">GIB67_041390</name>
</gene>
<dbReference type="SUPFAM" id="SSF56112">
    <property type="entry name" value="Protein kinase-like (PK-like)"/>
    <property type="match status" value="1"/>
</dbReference>
<feature type="domain" description="Protein kinase" evidence="14">
    <location>
        <begin position="136"/>
        <end position="272"/>
    </location>
</feature>
<comment type="caution">
    <text evidence="15">The sequence shown here is derived from an EMBL/GenBank/DDBJ whole genome shotgun (WGS) entry which is preliminary data.</text>
</comment>
<evidence type="ECO:0000256" key="2">
    <source>
        <dbReference type="ARBA" id="ARBA00004138"/>
    </source>
</evidence>
<organism evidence="15 16">
    <name type="scientific">Kingdonia uniflora</name>
    <dbReference type="NCBI Taxonomy" id="39325"/>
    <lineage>
        <taxon>Eukaryota</taxon>
        <taxon>Viridiplantae</taxon>
        <taxon>Streptophyta</taxon>
        <taxon>Embryophyta</taxon>
        <taxon>Tracheophyta</taxon>
        <taxon>Spermatophyta</taxon>
        <taxon>Magnoliopsida</taxon>
        <taxon>Ranunculales</taxon>
        <taxon>Circaeasteraceae</taxon>
        <taxon>Kingdonia</taxon>
    </lineage>
</organism>
<dbReference type="GO" id="GO:0046872">
    <property type="term" value="F:metal ion binding"/>
    <property type="evidence" value="ECO:0007669"/>
    <property type="project" value="UniProtKB-KW"/>
</dbReference>
<keyword evidence="7" id="KW-0547">Nucleotide-binding</keyword>
<comment type="catalytic activity">
    <reaction evidence="13">
        <text>L-seryl-[protein] + ATP = O-phospho-L-seryl-[protein] + ADP + H(+)</text>
        <dbReference type="Rhea" id="RHEA:17989"/>
        <dbReference type="Rhea" id="RHEA-COMP:9863"/>
        <dbReference type="Rhea" id="RHEA-COMP:11604"/>
        <dbReference type="ChEBI" id="CHEBI:15378"/>
        <dbReference type="ChEBI" id="CHEBI:29999"/>
        <dbReference type="ChEBI" id="CHEBI:30616"/>
        <dbReference type="ChEBI" id="CHEBI:83421"/>
        <dbReference type="ChEBI" id="CHEBI:456216"/>
        <dbReference type="EC" id="2.7.11.1"/>
    </reaction>
</comment>
<evidence type="ECO:0000256" key="4">
    <source>
        <dbReference type="ARBA" id="ARBA00022527"/>
    </source>
</evidence>
<keyword evidence="8" id="KW-0418">Kinase</keyword>
<dbReference type="GO" id="GO:0004674">
    <property type="term" value="F:protein serine/threonine kinase activity"/>
    <property type="evidence" value="ECO:0007669"/>
    <property type="project" value="UniProtKB-KW"/>
</dbReference>
<dbReference type="EC" id="2.7.11.1" evidence="3"/>
<dbReference type="PROSITE" id="PS00108">
    <property type="entry name" value="PROTEIN_KINASE_ST"/>
    <property type="match status" value="1"/>
</dbReference>
<keyword evidence="16" id="KW-1185">Reference proteome</keyword>
<dbReference type="SMART" id="SM00220">
    <property type="entry name" value="S_TKc"/>
    <property type="match status" value="1"/>
</dbReference>
<evidence type="ECO:0000256" key="9">
    <source>
        <dbReference type="ARBA" id="ARBA00022840"/>
    </source>
</evidence>
<dbReference type="InterPro" id="IPR000719">
    <property type="entry name" value="Prot_kinase_dom"/>
</dbReference>
<evidence type="ECO:0000256" key="7">
    <source>
        <dbReference type="ARBA" id="ARBA00022741"/>
    </source>
</evidence>
<dbReference type="PROSITE" id="PS50011">
    <property type="entry name" value="PROTEIN_KINASE_DOM"/>
    <property type="match status" value="1"/>
</dbReference>